<dbReference type="AlphaFoldDB" id="A0A1B2E7X7"/>
<evidence type="ECO:0000313" key="4">
    <source>
        <dbReference type="EMBL" id="ANY76064.1"/>
    </source>
</evidence>
<evidence type="ECO:0000259" key="3">
    <source>
        <dbReference type="Pfam" id="PF21346"/>
    </source>
</evidence>
<dbReference type="InterPro" id="IPR045793">
    <property type="entry name" value="PcRGLX/YetA-like"/>
</dbReference>
<reference evidence="4" key="1">
    <citation type="submission" date="2016-08" db="EMBL/GenBank/DDBJ databases">
        <title>Complete Genome Seqeunce of Paenibacillus sp. nov. IHBB 9852 from high altitute lake of Indian trans-Himalayas.</title>
        <authorList>
            <person name="Kiran S."/>
            <person name="Swarnkar M.K."/>
            <person name="Rana A."/>
            <person name="Tewari R."/>
            <person name="Gulati A."/>
        </authorList>
    </citation>
    <scope>NUCLEOTIDE SEQUENCE [LARGE SCALE GENOMIC DNA]</scope>
    <source>
        <strain evidence="4">IHBB 9852</strain>
    </source>
</reference>
<organism evidence="4">
    <name type="scientific">Paenibacillus ihbetae</name>
    <dbReference type="NCBI Taxonomy" id="1870820"/>
    <lineage>
        <taxon>Bacteria</taxon>
        <taxon>Bacillati</taxon>
        <taxon>Bacillota</taxon>
        <taxon>Bacilli</taxon>
        <taxon>Bacillales</taxon>
        <taxon>Paenibacillaceae</taxon>
        <taxon>Paenibacillus</taxon>
    </lineage>
</organism>
<name>A0A1B2E7X7_9BACL</name>
<dbReference type="InterPro" id="IPR048329">
    <property type="entry name" value="PcRGLX_1st"/>
</dbReference>
<dbReference type="EMBL" id="CP016809">
    <property type="protein sequence ID" value="ANY76064.1"/>
    <property type="molecule type" value="Genomic_DNA"/>
</dbReference>
<protein>
    <recommendedName>
        <fullName evidence="5">Tat pathway signal sequence domain protein</fullName>
    </recommendedName>
</protein>
<evidence type="ECO:0000259" key="1">
    <source>
        <dbReference type="Pfam" id="PF19501"/>
    </source>
</evidence>
<dbReference type="PANTHER" id="PTHR40081:SF1">
    <property type="entry name" value="TAT PATHWAY SIGNAL SEQUENCE DOMAIN PROTEIN"/>
    <property type="match status" value="1"/>
</dbReference>
<evidence type="ECO:0008006" key="5">
    <source>
        <dbReference type="Google" id="ProtNLM"/>
    </source>
</evidence>
<accession>A0A1B2E7X7</accession>
<dbReference type="InterPro" id="IPR048331">
    <property type="entry name" value="PcRGLX/YetA_3rd"/>
</dbReference>
<sequence length="867" mass="98378">MNDTRIQLRWLKAAASIPAGVTWGMPWKEGELLRDDRLSLHMEGGTTYALQSWPTAYWPDGSVKWTAHAAALPAGAPDGYAVVKGEPGLLPAAASLSVNETENDFTIDTGVITFRVPKTGSRMIADVQRNGVSISSYGELIAIKETVSELTGSRTIREERYQSQIYETKVEQAGPVRAVIKLTGRHRAVNGTGEWLPFSLRLYAYAGLGSIRIVHTFFYDGNPNQDFVKGLGICFGLPMRGPLYNRHVRFAGDSGFVSESPKTLHTRRTQGKYLELFMRQLNGETLSDEDMADPYFMNLLHDSACWDGYKLTQFSADHYLMAKRTMDGCSWLKSAEGRRARGVTYVGGPGGGLALAMRHFWQKHPSGMEARGLTTDEAQLTAWFWSPEAPAMDMRHYDTRTHVESSYEGAEELRATPYGVGNTNELTIWCRASTPSTVELDAYAAYNDSPPQLVCEPDYLRSQGAFGIWSLPDRGTPIKARLEEKLDGIIAFYQREVEQRRWYGFWDYGDFMHSYDPARHVWNYDLGGCAWQNTELVPNMWLWLMFLRSGREDIFRMAEAMTRHTSEVDVYHFGEYAGLGSRHNVVHWGCGCKEARISMAGLHRYYYYLTGDERIGDMMDEVKDADFTTVHIDPMRAYFPKDEHKTHIRVGPDWAAFSSNWMTQWERKEDPFYRDKLMTGIQCIKQANFGLISGPTYGYDPTTGMLASMGDDNWGRHLALCMGAPQVWFELSGMLMDKQWDEMMADFGIFYNLSQEDKDQITGGAISAKRFEHPVLTLALVAYGAWYRKDRRTADFAWETLLRHPFANTDLEKDAADVTYAGELKEIDWMNTNEASQWSLNTIISLELIPDALPEHAPSERQQAKNY</sequence>
<dbReference type="Pfam" id="PF21345">
    <property type="entry name" value="PcRGLX_2nd"/>
    <property type="match status" value="1"/>
</dbReference>
<dbReference type="GeneID" id="48312098"/>
<feature type="domain" description="PcRGLX/YetA-like central beta-sandwich" evidence="2">
    <location>
        <begin position="97"/>
        <end position="444"/>
    </location>
</feature>
<gene>
    <name evidence="4" type="ORF">BBD41_27730</name>
</gene>
<dbReference type="Pfam" id="PF21346">
    <property type="entry name" value="PcRGLX_3rd"/>
    <property type="match status" value="1"/>
</dbReference>
<feature type="domain" description="PcRGLX/YetA-like N-terminal RIFT barrel" evidence="1">
    <location>
        <begin position="5"/>
        <end position="84"/>
    </location>
</feature>
<dbReference type="RefSeq" id="WP_099479956.1">
    <property type="nucleotide sequence ID" value="NZ_CP016809.1"/>
</dbReference>
<dbReference type="PANTHER" id="PTHR40081">
    <property type="entry name" value="CONCANAVALIN A-LIKE LECTIN/GLUCANASE"/>
    <property type="match status" value="1"/>
</dbReference>
<proteinExistence type="predicted"/>
<dbReference type="InterPro" id="IPR048330">
    <property type="entry name" value="PcRGLX/YetA_2nd"/>
</dbReference>
<dbReference type="KEGG" id="pib:BBD41_27730"/>
<evidence type="ECO:0000259" key="2">
    <source>
        <dbReference type="Pfam" id="PF21345"/>
    </source>
</evidence>
<dbReference type="Pfam" id="PF19501">
    <property type="entry name" value="PcRGLX_1st"/>
    <property type="match status" value="1"/>
</dbReference>
<feature type="domain" description="PcRGLX/YetA-like C-terminal alpha/alpha toroid" evidence="3">
    <location>
        <begin position="450"/>
        <end position="853"/>
    </location>
</feature>